<dbReference type="Gene3D" id="1.20.1250.20">
    <property type="entry name" value="MFS general substrate transporter like domains"/>
    <property type="match status" value="1"/>
</dbReference>
<feature type="transmembrane region" description="Helical" evidence="8">
    <location>
        <begin position="470"/>
        <end position="495"/>
    </location>
</feature>
<feature type="transmembrane region" description="Helical" evidence="8">
    <location>
        <begin position="589"/>
        <end position="608"/>
    </location>
</feature>
<dbReference type="InterPro" id="IPR020846">
    <property type="entry name" value="MFS_dom"/>
</dbReference>
<evidence type="ECO:0000256" key="1">
    <source>
        <dbReference type="ARBA" id="ARBA00004141"/>
    </source>
</evidence>
<dbReference type="Proteomes" id="UP000245956">
    <property type="component" value="Unassembled WGS sequence"/>
</dbReference>
<name>A0A2U3EQX5_PURLI</name>
<dbReference type="PROSITE" id="PS00217">
    <property type="entry name" value="SUGAR_TRANSPORT_2"/>
    <property type="match status" value="1"/>
</dbReference>
<evidence type="ECO:0000256" key="4">
    <source>
        <dbReference type="ARBA" id="ARBA00022692"/>
    </source>
</evidence>
<feature type="transmembrane region" description="Helical" evidence="8">
    <location>
        <begin position="556"/>
        <end position="577"/>
    </location>
</feature>
<feature type="transmembrane region" description="Helical" evidence="8">
    <location>
        <begin position="620"/>
        <end position="641"/>
    </location>
</feature>
<gene>
    <name evidence="10" type="ORF">PCL_04095</name>
</gene>
<feature type="transmembrane region" description="Helical" evidence="8">
    <location>
        <begin position="647"/>
        <end position="675"/>
    </location>
</feature>
<dbReference type="PROSITE" id="PS50850">
    <property type="entry name" value="MFS"/>
    <property type="match status" value="1"/>
</dbReference>
<evidence type="ECO:0000256" key="8">
    <source>
        <dbReference type="SAM" id="Phobius"/>
    </source>
</evidence>
<comment type="similarity">
    <text evidence="2">Belongs to the major facilitator superfamily. Sugar transporter (TC 2.A.1.1) family.</text>
</comment>
<proteinExistence type="inferred from homology"/>
<accession>A0A2U3EQX5</accession>
<protein>
    <submittedName>
        <fullName evidence="10">MFS transporter</fullName>
    </submittedName>
</protein>
<evidence type="ECO:0000256" key="3">
    <source>
        <dbReference type="ARBA" id="ARBA00022448"/>
    </source>
</evidence>
<keyword evidence="5 8" id="KW-1133">Transmembrane helix</keyword>
<dbReference type="EMBL" id="LCWV01000001">
    <property type="protein sequence ID" value="PWI76901.1"/>
    <property type="molecule type" value="Genomic_DNA"/>
</dbReference>
<comment type="caution">
    <text evidence="10">The sequence shown here is derived from an EMBL/GenBank/DDBJ whole genome shotgun (WGS) entry which is preliminary data.</text>
</comment>
<feature type="region of interest" description="Disordered" evidence="7">
    <location>
        <begin position="109"/>
        <end position="151"/>
    </location>
</feature>
<evidence type="ECO:0000256" key="7">
    <source>
        <dbReference type="SAM" id="MobiDB-lite"/>
    </source>
</evidence>
<comment type="subcellular location">
    <subcellularLocation>
        <location evidence="1">Membrane</location>
        <topology evidence="1">Multi-pass membrane protein</topology>
    </subcellularLocation>
</comment>
<reference evidence="10 11" key="1">
    <citation type="journal article" date="2016" name="Front. Microbiol.">
        <title>Genome and transcriptome sequences reveal the specific parasitism of the nematophagous Purpureocillium lilacinum 36-1.</title>
        <authorList>
            <person name="Xie J."/>
            <person name="Li S."/>
            <person name="Mo C."/>
            <person name="Xiao X."/>
            <person name="Peng D."/>
            <person name="Wang G."/>
            <person name="Xiao Y."/>
        </authorList>
    </citation>
    <scope>NUCLEOTIDE SEQUENCE [LARGE SCALE GENOMIC DNA]</scope>
    <source>
        <strain evidence="10 11">36-1</strain>
    </source>
</reference>
<feature type="transmembrane region" description="Helical" evidence="8">
    <location>
        <begin position="722"/>
        <end position="740"/>
    </location>
</feature>
<dbReference type="PANTHER" id="PTHR48022:SF83">
    <property type="entry name" value="MAJOR FACILITATOR SUPERFAMILY (MFS) PROFILE DOMAIN-CONTAINING PROTEIN"/>
    <property type="match status" value="1"/>
</dbReference>
<evidence type="ECO:0000256" key="6">
    <source>
        <dbReference type="ARBA" id="ARBA00023136"/>
    </source>
</evidence>
<evidence type="ECO:0000313" key="11">
    <source>
        <dbReference type="Proteomes" id="UP000245956"/>
    </source>
</evidence>
<evidence type="ECO:0000313" key="10">
    <source>
        <dbReference type="EMBL" id="PWI76901.1"/>
    </source>
</evidence>
<feature type="transmembrane region" description="Helical" evidence="8">
    <location>
        <begin position="300"/>
        <end position="325"/>
    </location>
</feature>
<organism evidence="10 11">
    <name type="scientific">Purpureocillium lilacinum</name>
    <name type="common">Paecilomyces lilacinus</name>
    <dbReference type="NCBI Taxonomy" id="33203"/>
    <lineage>
        <taxon>Eukaryota</taxon>
        <taxon>Fungi</taxon>
        <taxon>Dikarya</taxon>
        <taxon>Ascomycota</taxon>
        <taxon>Pezizomycotina</taxon>
        <taxon>Sordariomycetes</taxon>
        <taxon>Hypocreomycetidae</taxon>
        <taxon>Hypocreales</taxon>
        <taxon>Ophiocordycipitaceae</taxon>
        <taxon>Purpureocillium</taxon>
    </lineage>
</organism>
<evidence type="ECO:0000256" key="5">
    <source>
        <dbReference type="ARBA" id="ARBA00022989"/>
    </source>
</evidence>
<feature type="transmembrane region" description="Helical" evidence="8">
    <location>
        <begin position="687"/>
        <end position="710"/>
    </location>
</feature>
<evidence type="ECO:0000256" key="2">
    <source>
        <dbReference type="ARBA" id="ARBA00010992"/>
    </source>
</evidence>
<dbReference type="AlphaFoldDB" id="A0A2U3EQX5"/>
<sequence length="782" mass="85783">MDSREGKASWVDHVNGSQRTPRTRAWLDVAGDGLRATLVSRGAHGCDVDRCAQVDVRSSLLLLYGRPPARPQFDVTRIPATLVASDADSHRDVYDRSLHCGEWTPLKPPLLPRRVQGNPGLRMSGGRTRCDQYPNPGTGQSKRPPTRLWRRSGSTSNFPPFANQSLPTCCLASDAVTPFRNGAPALCAFLSSPVPRSGNIHFASCSTCTPAEASVRFDPVARAVPCIRTTETMEHPGAAEREPGDNNAKAAAHQYEDAGVAKPGDTQGRGLEIGETREITVTEHELGFWKAIRMYPQATFWSMFFCIAVVMAGFDAQIITSFYALPAFQRKYGDRIGDHYEISAPWQTALGMGNPIGQCAGALASGYPLQVLGRRKTLAICCCWSIGFVFVQFFATSIGMLCAGEILGGLAYGFYVVIAPTYASEICPVVLRGVLTASVNLAFVIGQFIAQGCAAGVESRLDEWAYKVPFAIQWVWPVVLLAALPFAPESPYWLVRRGRREEARKALLKLTSAKDRPDIDNVLVGIEQTDLLEREYETSTSYMDCFRGVSRRRTEISVMVYLIQVIGGNPLIGYANYFFEQAGLDSADAFNMGVGNTALGFTGTLISWPLMNYFLFGRRTIYNSGMVLMTVLLFVIGFLGIPKNNKGAVWALASLMDCWTFIYQMTVGPICFVIISEISATRLREKTIAVATAVQAVASIVFTIAMPYMLNSDEANWGGKTGFLFGGISALCLVWCFFRLPESRGRTYEELDILFQRQIPARKFKDYDLIAEADAGEGPSAS</sequence>
<feature type="domain" description="Major facilitator superfamily (MFS) profile" evidence="9">
    <location>
        <begin position="301"/>
        <end position="744"/>
    </location>
</feature>
<dbReference type="InterPro" id="IPR003663">
    <property type="entry name" value="Sugar/inositol_transpt"/>
</dbReference>
<dbReference type="InterPro" id="IPR005829">
    <property type="entry name" value="Sugar_transporter_CS"/>
</dbReference>
<dbReference type="SUPFAM" id="SSF103473">
    <property type="entry name" value="MFS general substrate transporter"/>
    <property type="match status" value="1"/>
</dbReference>
<dbReference type="Pfam" id="PF00083">
    <property type="entry name" value="Sugar_tr"/>
    <property type="match status" value="1"/>
</dbReference>
<dbReference type="GO" id="GO:0005351">
    <property type="term" value="F:carbohydrate:proton symporter activity"/>
    <property type="evidence" value="ECO:0007669"/>
    <property type="project" value="TreeGrafter"/>
</dbReference>
<dbReference type="InterPro" id="IPR005828">
    <property type="entry name" value="MFS_sugar_transport-like"/>
</dbReference>
<dbReference type="FunFam" id="1.20.1250.20:FF:000078">
    <property type="entry name" value="MFS maltose transporter, putative"/>
    <property type="match status" value="1"/>
</dbReference>
<keyword evidence="6 8" id="KW-0472">Membrane</keyword>
<feature type="transmembrane region" description="Helical" evidence="8">
    <location>
        <begin position="430"/>
        <end position="450"/>
    </location>
</feature>
<dbReference type="InterPro" id="IPR036259">
    <property type="entry name" value="MFS_trans_sf"/>
</dbReference>
<evidence type="ECO:0000259" key="9">
    <source>
        <dbReference type="PROSITE" id="PS50850"/>
    </source>
</evidence>
<dbReference type="InterPro" id="IPR050360">
    <property type="entry name" value="MFS_Sugar_Transporters"/>
</dbReference>
<keyword evidence="3" id="KW-0813">Transport</keyword>
<keyword evidence="4 8" id="KW-0812">Transmembrane</keyword>
<dbReference type="NCBIfam" id="TIGR00879">
    <property type="entry name" value="SP"/>
    <property type="match status" value="1"/>
</dbReference>
<dbReference type="GO" id="GO:0016020">
    <property type="term" value="C:membrane"/>
    <property type="evidence" value="ECO:0007669"/>
    <property type="project" value="UniProtKB-SubCell"/>
</dbReference>
<dbReference type="PANTHER" id="PTHR48022">
    <property type="entry name" value="PLASTIDIC GLUCOSE TRANSPORTER 4"/>
    <property type="match status" value="1"/>
</dbReference>